<feature type="transmembrane region" description="Helical" evidence="1">
    <location>
        <begin position="56"/>
        <end position="73"/>
    </location>
</feature>
<organism evidence="2 3">
    <name type="scientific">Paraburkholderia phenoliruptrix</name>
    <dbReference type="NCBI Taxonomy" id="252970"/>
    <lineage>
        <taxon>Bacteria</taxon>
        <taxon>Pseudomonadati</taxon>
        <taxon>Pseudomonadota</taxon>
        <taxon>Betaproteobacteria</taxon>
        <taxon>Burkholderiales</taxon>
        <taxon>Burkholderiaceae</taxon>
        <taxon>Paraburkholderia</taxon>
    </lineage>
</organism>
<keyword evidence="1" id="KW-1133">Transmembrane helix</keyword>
<proteinExistence type="predicted"/>
<keyword evidence="1" id="KW-0472">Membrane</keyword>
<dbReference type="Proteomes" id="UP001558535">
    <property type="component" value="Unassembled WGS sequence"/>
</dbReference>
<accession>A0ABV3WJC0</accession>
<gene>
    <name evidence="2" type="ORF">AB3X84_25115</name>
</gene>
<keyword evidence="3" id="KW-1185">Reference proteome</keyword>
<evidence type="ECO:0000256" key="1">
    <source>
        <dbReference type="SAM" id="Phobius"/>
    </source>
</evidence>
<keyword evidence="1" id="KW-0812">Transmembrane</keyword>
<name>A0ABV3WJC0_9BURK</name>
<comment type="caution">
    <text evidence="2">The sequence shown here is derived from an EMBL/GenBank/DDBJ whole genome shotgun (WGS) entry which is preliminary data.</text>
</comment>
<evidence type="ECO:0000313" key="3">
    <source>
        <dbReference type="Proteomes" id="UP001558535"/>
    </source>
</evidence>
<evidence type="ECO:0000313" key="2">
    <source>
        <dbReference type="EMBL" id="MEX3753283.1"/>
    </source>
</evidence>
<reference evidence="2 3" key="1">
    <citation type="submission" date="2024-07" db="EMBL/GenBank/DDBJ databases">
        <title>A survey of Mimosa microsymbionts across Brazilian biomes reveals a high diversity of Paraburkholderia nodulating endemic species, but also that Cupriavidus is common as a symbiont of widespread species.</title>
        <authorList>
            <person name="Rouws L."/>
            <person name="Barauna A."/>
            <person name="Beukes C."/>
            <person name="Rouws J.R.C."/>
            <person name="De Faria S.M."/>
            <person name="Gross E."/>
            <person name="Bueno Dos Reis Junior F."/>
            <person name="Simon M.F."/>
            <person name="Maluk M."/>
            <person name="Odee D.W."/>
            <person name="Kenicer G."/>
            <person name="Young J.P.W."/>
            <person name="Reis V.M."/>
            <person name="Zilli J."/>
            <person name="James E.K."/>
        </authorList>
    </citation>
    <scope>NUCLEOTIDE SEQUENCE [LARGE SCALE GENOMIC DNA]</scope>
    <source>
        <strain evidence="2 3">BR14375</strain>
    </source>
</reference>
<dbReference type="EMBL" id="JBFPKE010000012">
    <property type="protein sequence ID" value="MEX3753283.1"/>
    <property type="molecule type" value="Genomic_DNA"/>
</dbReference>
<dbReference type="RefSeq" id="WP_368608484.1">
    <property type="nucleotide sequence ID" value="NZ_JBFPKB010000012.1"/>
</dbReference>
<protein>
    <submittedName>
        <fullName evidence="2">Uncharacterized protein</fullName>
    </submittedName>
</protein>
<feature type="transmembrane region" description="Helical" evidence="1">
    <location>
        <begin position="79"/>
        <end position="96"/>
    </location>
</feature>
<sequence length="266" mass="29108">MHQGNTPRKRIDPLKTIVDHDLLRIASDIHRLKQNEAHWKDVPVPTRPLGKLRGETAFQVGVFALPVLAYLVAGLRFGFALALWGLPLCYAVFAVLEKTLLKAIMKKRQAEEDRDCGRYAFTKIIGDRLGLKPEEVTLEVVLKMAADFGILVLFGRNLTEGAKADLMTRAYKIEDLTKRLDFVCAQLVETQHLQPATEKSAPAATNVAPQTSHRPLTAAVAATAYKDEDGSPFPLANTMTALPMIQGTPFDVGGNVFGQGTVGGFD</sequence>